<keyword evidence="1" id="KW-0472">Membrane</keyword>
<feature type="transmembrane region" description="Helical" evidence="1">
    <location>
        <begin position="74"/>
        <end position="95"/>
    </location>
</feature>
<dbReference type="RefSeq" id="XP_067927189.1">
    <property type="nucleotide sequence ID" value="XM_068060835.1"/>
</dbReference>
<keyword evidence="1" id="KW-0812">Transmembrane</keyword>
<feature type="non-terminal residue" evidence="2">
    <location>
        <position position="1"/>
    </location>
</feature>
<dbReference type="GeneID" id="94424046"/>
<organism evidence="2 3">
    <name type="scientific">Cystoisospora suis</name>
    <dbReference type="NCBI Taxonomy" id="483139"/>
    <lineage>
        <taxon>Eukaryota</taxon>
        <taxon>Sar</taxon>
        <taxon>Alveolata</taxon>
        <taxon>Apicomplexa</taxon>
        <taxon>Conoidasida</taxon>
        <taxon>Coccidia</taxon>
        <taxon>Eucoccidiorida</taxon>
        <taxon>Eimeriorina</taxon>
        <taxon>Sarcocystidae</taxon>
        <taxon>Cystoisospora</taxon>
    </lineage>
</organism>
<accession>A0A2C6LG36</accession>
<evidence type="ECO:0000313" key="2">
    <source>
        <dbReference type="EMBL" id="PHJ25543.1"/>
    </source>
</evidence>
<proteinExistence type="predicted"/>
<name>A0A2C6LG36_9APIC</name>
<evidence type="ECO:0000256" key="1">
    <source>
        <dbReference type="SAM" id="Phobius"/>
    </source>
</evidence>
<evidence type="ECO:0000313" key="3">
    <source>
        <dbReference type="Proteomes" id="UP000221165"/>
    </source>
</evidence>
<keyword evidence="1" id="KW-1133">Transmembrane helix</keyword>
<dbReference type="EMBL" id="MIGC01000226">
    <property type="protein sequence ID" value="PHJ25543.1"/>
    <property type="molecule type" value="Genomic_DNA"/>
</dbReference>
<protein>
    <recommendedName>
        <fullName evidence="4">Transmembrane protein</fullName>
    </recommendedName>
</protein>
<evidence type="ECO:0008006" key="4">
    <source>
        <dbReference type="Google" id="ProtNLM"/>
    </source>
</evidence>
<reference evidence="2 3" key="1">
    <citation type="journal article" date="2017" name="Int. J. Parasitol.">
        <title>The genome of the protozoan parasite Cystoisospora suis and a reverse vaccinology approach to identify vaccine candidates.</title>
        <authorList>
            <person name="Palmieri N."/>
            <person name="Shrestha A."/>
            <person name="Ruttkowski B."/>
            <person name="Beck T."/>
            <person name="Vogl C."/>
            <person name="Tomley F."/>
            <person name="Blake D.P."/>
            <person name="Joachim A."/>
        </authorList>
    </citation>
    <scope>NUCLEOTIDE SEQUENCE [LARGE SCALE GENOMIC DNA]</scope>
    <source>
        <strain evidence="2 3">Wien I</strain>
    </source>
</reference>
<sequence>EKIKNVFSKEERCEFWEGEVEEKREDRHLHRLYLFLASFLLFSVFLPSVSQLAFLLSLIPLSPSLAIFFSHLSLLHLLLFLFLSSLSFSLFTCFFSRSFASFFAGRVFLLPWVFSLLFFCCCYFVKISSFLFLPFYLCVCFVLLCTFFLFSSSVFSPEAHDDEIATEFVSHGDTRASIYLKNGKKERKIEKKKAK</sequence>
<dbReference type="Proteomes" id="UP000221165">
    <property type="component" value="Unassembled WGS sequence"/>
</dbReference>
<comment type="caution">
    <text evidence="2">The sequence shown here is derived from an EMBL/GenBank/DDBJ whole genome shotgun (WGS) entry which is preliminary data.</text>
</comment>
<keyword evidence="3" id="KW-1185">Reference proteome</keyword>
<feature type="transmembrane region" description="Helical" evidence="1">
    <location>
        <begin position="32"/>
        <end position="54"/>
    </location>
</feature>
<feature type="transmembrane region" description="Helical" evidence="1">
    <location>
        <begin position="107"/>
        <end position="126"/>
    </location>
</feature>
<dbReference type="VEuPathDB" id="ToxoDB:CSUI_000601"/>
<dbReference type="AlphaFoldDB" id="A0A2C6LG36"/>
<feature type="transmembrane region" description="Helical" evidence="1">
    <location>
        <begin position="132"/>
        <end position="150"/>
    </location>
</feature>
<gene>
    <name evidence="2" type="ORF">CSUI_000601</name>
</gene>